<evidence type="ECO:0000313" key="1">
    <source>
        <dbReference type="EMBL" id="BAD29134.1"/>
    </source>
</evidence>
<accession>Q6EQ68</accession>
<reference evidence="2" key="1">
    <citation type="submission" date="2002-09" db="EMBL/GenBank/DDBJ databases">
        <title>Oryza sativa nipponbare(GA3) genomic DNA, chromosome 9, BAC clone:OSJNBa0017I18.</title>
        <authorList>
            <person name="Sasaki T."/>
            <person name="Matsumoto T."/>
            <person name="Katayose Y."/>
        </authorList>
    </citation>
    <scope>NUCLEOTIDE SEQUENCE</scope>
</reference>
<name>Q6EQ68_ORYSJ</name>
<reference evidence="3" key="3">
    <citation type="journal article" date="2005" name="Nature">
        <title>The map-based sequence of the rice genome.</title>
        <authorList>
            <consortium name="International rice genome sequencing project (IRGSP)"/>
            <person name="Matsumoto T."/>
            <person name="Wu J."/>
            <person name="Kanamori H."/>
            <person name="Katayose Y."/>
            <person name="Fujisawa M."/>
            <person name="Namiki N."/>
            <person name="Mizuno H."/>
            <person name="Yamamoto K."/>
            <person name="Antonio B.A."/>
            <person name="Baba T."/>
            <person name="Sakata K."/>
            <person name="Nagamura Y."/>
            <person name="Aoki H."/>
            <person name="Arikawa K."/>
            <person name="Arita K."/>
            <person name="Bito T."/>
            <person name="Chiden Y."/>
            <person name="Fujitsuka N."/>
            <person name="Fukunaka R."/>
            <person name="Hamada M."/>
            <person name="Harada C."/>
            <person name="Hayashi A."/>
            <person name="Hijishita S."/>
            <person name="Honda M."/>
            <person name="Hosokawa S."/>
            <person name="Ichikawa Y."/>
            <person name="Idonuma A."/>
            <person name="Iijima M."/>
            <person name="Ikeda M."/>
            <person name="Ikeno M."/>
            <person name="Ito K."/>
            <person name="Ito S."/>
            <person name="Ito T."/>
            <person name="Ito Y."/>
            <person name="Ito Y."/>
            <person name="Iwabuchi A."/>
            <person name="Kamiya K."/>
            <person name="Karasawa W."/>
            <person name="Kurita K."/>
            <person name="Katagiri S."/>
            <person name="Kikuta A."/>
            <person name="Kobayashi H."/>
            <person name="Kobayashi N."/>
            <person name="Machita K."/>
            <person name="Maehara T."/>
            <person name="Masukawa M."/>
            <person name="Mizubayashi T."/>
            <person name="Mukai Y."/>
            <person name="Nagasaki H."/>
            <person name="Nagata Y."/>
            <person name="Naito S."/>
            <person name="Nakashima M."/>
            <person name="Nakama Y."/>
            <person name="Nakamichi Y."/>
            <person name="Nakamura M."/>
            <person name="Meguro A."/>
            <person name="Negishi M."/>
            <person name="Ohta I."/>
            <person name="Ohta T."/>
            <person name="Okamoto M."/>
            <person name="Ono N."/>
            <person name="Saji S."/>
            <person name="Sakaguchi M."/>
            <person name="Sakai K."/>
            <person name="Shibata M."/>
            <person name="Shimokawa T."/>
            <person name="Song J."/>
            <person name="Takazaki Y."/>
            <person name="Terasawa K."/>
            <person name="Tsugane M."/>
            <person name="Tsuji K."/>
            <person name="Ueda S."/>
            <person name="Waki K."/>
            <person name="Yamagata H."/>
            <person name="Yamamoto M."/>
            <person name="Yamamoto S."/>
            <person name="Yamane H."/>
            <person name="Yoshiki S."/>
            <person name="Yoshihara R."/>
            <person name="Yukawa K."/>
            <person name="Zhong H."/>
            <person name="Yano M."/>
            <person name="Yuan Q."/>
            <person name="Ouyang S."/>
            <person name="Liu J."/>
            <person name="Jones K.M."/>
            <person name="Gansberger K."/>
            <person name="Moffat K."/>
            <person name="Hill J."/>
            <person name="Bera J."/>
            <person name="Fadrosh D."/>
            <person name="Jin S."/>
            <person name="Johri S."/>
            <person name="Kim M."/>
            <person name="Overton L."/>
            <person name="Reardon M."/>
            <person name="Tsitrin T."/>
            <person name="Vuong H."/>
            <person name="Weaver B."/>
            <person name="Ciecko A."/>
            <person name="Tallon L."/>
            <person name="Jackson J."/>
            <person name="Pai G."/>
            <person name="Aken S.V."/>
            <person name="Utterback T."/>
            <person name="Reidmuller S."/>
            <person name="Feldblyum T."/>
            <person name="Hsiao J."/>
            <person name="Zismann V."/>
            <person name="Iobst S."/>
            <person name="de Vazeille A.R."/>
            <person name="Buell C.R."/>
            <person name="Ying K."/>
            <person name="Li Y."/>
            <person name="Lu T."/>
            <person name="Huang Y."/>
            <person name="Zhao Q."/>
            <person name="Feng Q."/>
            <person name="Zhang L."/>
            <person name="Zhu J."/>
            <person name="Weng Q."/>
            <person name="Mu J."/>
            <person name="Lu Y."/>
            <person name="Fan D."/>
            <person name="Liu Y."/>
            <person name="Guan J."/>
            <person name="Zhang Y."/>
            <person name="Yu S."/>
            <person name="Liu X."/>
            <person name="Zhang Y."/>
            <person name="Hong G."/>
            <person name="Han B."/>
            <person name="Choisne N."/>
            <person name="Demange N."/>
            <person name="Orjeda G."/>
            <person name="Samain S."/>
            <person name="Cattolico L."/>
            <person name="Pelletier E."/>
            <person name="Couloux A."/>
            <person name="Segurens B."/>
            <person name="Wincker P."/>
            <person name="D'Hont A."/>
            <person name="Scarpelli C."/>
            <person name="Weissenbach J."/>
            <person name="Salanoubat M."/>
            <person name="Quetier F."/>
            <person name="Yu Y."/>
            <person name="Kim H.R."/>
            <person name="Rambo T."/>
            <person name="Currie J."/>
            <person name="Collura K."/>
            <person name="Luo M."/>
            <person name="Yang T."/>
            <person name="Ammiraju J.S.S."/>
            <person name="Engler F."/>
            <person name="Soderlund C."/>
            <person name="Wing R.A."/>
            <person name="Palmer L.E."/>
            <person name="de la Bastide M."/>
            <person name="Spiegel L."/>
            <person name="Nascimento L."/>
            <person name="Zutavern T."/>
            <person name="O'Shaughnessy A."/>
            <person name="Dike S."/>
            <person name="Dedhia N."/>
            <person name="Preston R."/>
            <person name="Balija V."/>
            <person name="McCombie W.R."/>
            <person name="Chow T."/>
            <person name="Chen H."/>
            <person name="Chung M."/>
            <person name="Chen C."/>
            <person name="Shaw J."/>
            <person name="Wu H."/>
            <person name="Hsiao K."/>
            <person name="Chao Y."/>
            <person name="Chu M."/>
            <person name="Cheng C."/>
            <person name="Hour A."/>
            <person name="Lee P."/>
            <person name="Lin S."/>
            <person name="Lin Y."/>
            <person name="Liou J."/>
            <person name="Liu S."/>
            <person name="Hsing Y."/>
            <person name="Raghuvanshi S."/>
            <person name="Mohanty A."/>
            <person name="Bharti A.K."/>
            <person name="Gaur A."/>
            <person name="Gupta V."/>
            <person name="Kumar D."/>
            <person name="Ravi V."/>
            <person name="Vij S."/>
            <person name="Kapur A."/>
            <person name="Khurana P."/>
            <person name="Khurana P."/>
            <person name="Khurana J.P."/>
            <person name="Tyagi A.K."/>
            <person name="Gaikwad K."/>
            <person name="Singh A."/>
            <person name="Dalal V."/>
            <person name="Srivastava S."/>
            <person name="Dixit A."/>
            <person name="Pal A.K."/>
            <person name="Ghazi I.A."/>
            <person name="Yadav M."/>
            <person name="Pandit A."/>
            <person name="Bhargava A."/>
            <person name="Sureshbabu K."/>
            <person name="Batra K."/>
            <person name="Sharma T.R."/>
            <person name="Mohapatra T."/>
            <person name="Singh N.K."/>
            <person name="Messing J."/>
            <person name="Nelson A.B."/>
            <person name="Fuks G."/>
            <person name="Kavchok S."/>
            <person name="Keizer G."/>
            <person name="Linton E."/>
            <person name="Llaca V."/>
            <person name="Song R."/>
            <person name="Tanyolac B."/>
            <person name="Young S."/>
            <person name="Ho-Il K."/>
            <person name="Hahn J.H."/>
            <person name="Sangsakoo G."/>
            <person name="Vanavichit A."/>
            <person name="de Mattos Luiz.A.T."/>
            <person name="Zimmer P.D."/>
            <person name="Malone G."/>
            <person name="Dellagostin O."/>
            <person name="de Oliveira A.C."/>
            <person name="Bevan M."/>
            <person name="Bancroft I."/>
            <person name="Minx P."/>
            <person name="Cordum H."/>
            <person name="Wilson R."/>
            <person name="Cheng Z."/>
            <person name="Jin W."/>
            <person name="Jiang J."/>
            <person name="Leong S.A."/>
            <person name="Iwama H."/>
            <person name="Gojobori T."/>
            <person name="Itoh T."/>
            <person name="Niimura Y."/>
            <person name="Fujii Y."/>
            <person name="Habara T."/>
            <person name="Sakai H."/>
            <person name="Sato Y."/>
            <person name="Wilson G."/>
            <person name="Kumar K."/>
            <person name="McCouch S."/>
            <person name="Juretic N."/>
            <person name="Hoen D."/>
            <person name="Wright S."/>
            <person name="Bruskiewich R."/>
            <person name="Bureau T."/>
            <person name="Miyao A."/>
            <person name="Hirochika H."/>
            <person name="Nishikawa T."/>
            <person name="Kadowaki K."/>
            <person name="Sugiura M."/>
            <person name="Burr B."/>
            <person name="Sasaki T."/>
        </authorList>
    </citation>
    <scope>NUCLEOTIDE SEQUENCE [LARGE SCALE GENOMIC DNA]</scope>
    <source>
        <strain evidence="3">cv. Nipponbare</strain>
    </source>
</reference>
<evidence type="ECO:0000313" key="3">
    <source>
        <dbReference type="Proteomes" id="UP000000763"/>
    </source>
</evidence>
<evidence type="ECO:0000313" key="2">
    <source>
        <dbReference type="EMBL" id="BAD29202.1"/>
    </source>
</evidence>
<reference evidence="3" key="4">
    <citation type="journal article" date="2008" name="Nucleic Acids Res.">
        <title>The rice annotation project database (RAP-DB): 2008 update.</title>
        <authorList>
            <consortium name="The rice annotation project (RAP)"/>
        </authorList>
    </citation>
    <scope>GENOME REANNOTATION</scope>
    <source>
        <strain evidence="3">cv. Nipponbare</strain>
    </source>
</reference>
<reference evidence="1" key="2">
    <citation type="submission" date="2002-09" db="EMBL/GenBank/DDBJ databases">
        <title>Oryza sativa nipponbare(GA3) genomic DNA, chromosome 9, BAC clone:OSJNBb0095I04.</title>
        <authorList>
            <person name="Sasaki T."/>
            <person name="Matsumoto T."/>
            <person name="Katayose Y."/>
        </authorList>
    </citation>
    <scope>NUCLEOTIDE SEQUENCE</scope>
</reference>
<dbReference type="Proteomes" id="UP000000763">
    <property type="component" value="Chromosome 9"/>
</dbReference>
<protein>
    <submittedName>
        <fullName evidence="2">Uncharacterized protein</fullName>
    </submittedName>
</protein>
<dbReference type="EMBL" id="AP005724">
    <property type="protein sequence ID" value="BAD29202.1"/>
    <property type="molecule type" value="Genomic_DNA"/>
</dbReference>
<proteinExistence type="predicted"/>
<organism evidence="2 3">
    <name type="scientific">Oryza sativa subsp. japonica</name>
    <name type="common">Rice</name>
    <dbReference type="NCBI Taxonomy" id="39947"/>
    <lineage>
        <taxon>Eukaryota</taxon>
        <taxon>Viridiplantae</taxon>
        <taxon>Streptophyta</taxon>
        <taxon>Embryophyta</taxon>
        <taxon>Tracheophyta</taxon>
        <taxon>Spermatophyta</taxon>
        <taxon>Magnoliopsida</taxon>
        <taxon>Liliopsida</taxon>
        <taxon>Poales</taxon>
        <taxon>Poaceae</taxon>
        <taxon>BOP clade</taxon>
        <taxon>Oryzoideae</taxon>
        <taxon>Oryzeae</taxon>
        <taxon>Oryzinae</taxon>
        <taxon>Oryza</taxon>
        <taxon>Oryza sativa</taxon>
    </lineage>
</organism>
<dbReference type="EMBL" id="AP005701">
    <property type="protein sequence ID" value="BAD29134.1"/>
    <property type="molecule type" value="Genomic_DNA"/>
</dbReference>
<gene>
    <name evidence="2" type="ORF">OSJNBa0017I18.14</name>
    <name evidence="1" type="ORF">OSJNBb0095I04.20</name>
</gene>
<dbReference type="AlphaFoldDB" id="Q6EQ68"/>
<sequence>MERFTSKQHKMNDYVNAFAAIINVWEVSDNNQGNKEVKKDIQQDDLPVVLCMLQESLIELAPTISEDENIDNDNGTTFTQGVHSYDVLNMSCSYAILKQPIMETIDEIPLSQNNLFVVSSDNEEFSDISLIFIPQLVNEHSKIHQRSLKLSEGFT</sequence>